<keyword evidence="2" id="KW-0479">Metal-binding</keyword>
<dbReference type="AlphaFoldDB" id="A0A0G1S2P4"/>
<dbReference type="EMBL" id="LCNV01000018">
    <property type="protein sequence ID" value="KKU63759.1"/>
    <property type="molecule type" value="Genomic_DNA"/>
</dbReference>
<evidence type="ECO:0000313" key="6">
    <source>
        <dbReference type="Proteomes" id="UP000034364"/>
    </source>
</evidence>
<organism evidence="5 6">
    <name type="scientific">Candidatus Amesbacteria bacterium GW2011_GWA1_47_16</name>
    <dbReference type="NCBI Taxonomy" id="1618353"/>
    <lineage>
        <taxon>Bacteria</taxon>
        <taxon>Candidatus Amesiibacteriota</taxon>
    </lineage>
</organism>
<reference evidence="5 6" key="1">
    <citation type="journal article" date="2015" name="Nature">
        <title>rRNA introns, odd ribosomes, and small enigmatic genomes across a large radiation of phyla.</title>
        <authorList>
            <person name="Brown C.T."/>
            <person name="Hug L.A."/>
            <person name="Thomas B.C."/>
            <person name="Sharon I."/>
            <person name="Castelle C.J."/>
            <person name="Singh A."/>
            <person name="Wilkins M.J."/>
            <person name="Williams K.H."/>
            <person name="Banfield J.F."/>
        </authorList>
    </citation>
    <scope>NUCLEOTIDE SEQUENCE [LARGE SCALE GENOMIC DNA]</scope>
</reference>
<protein>
    <recommendedName>
        <fullName evidence="7">Nudix hydrolase domain-containing protein</fullName>
    </recommendedName>
</protein>
<comment type="caution">
    <text evidence="5">The sequence shown here is derived from an EMBL/GenBank/DDBJ whole genome shotgun (WGS) entry which is preliminary data.</text>
</comment>
<accession>A0A0G1S2P4</accession>
<gene>
    <name evidence="5" type="ORF">UX87_C0018G0008</name>
</gene>
<dbReference type="PANTHER" id="PTHR31835">
    <property type="entry name" value="URIDINE DIPHOSPHATE GLUCOSE PYROPHOSPHATASE"/>
    <property type="match status" value="1"/>
</dbReference>
<dbReference type="GO" id="GO:0052751">
    <property type="term" value="F:GDP-mannose hydrolase activity"/>
    <property type="evidence" value="ECO:0007669"/>
    <property type="project" value="TreeGrafter"/>
</dbReference>
<evidence type="ECO:0000256" key="2">
    <source>
        <dbReference type="ARBA" id="ARBA00022723"/>
    </source>
</evidence>
<dbReference type="GO" id="GO:0046872">
    <property type="term" value="F:metal ion binding"/>
    <property type="evidence" value="ECO:0007669"/>
    <property type="project" value="UniProtKB-KW"/>
</dbReference>
<evidence type="ECO:0000256" key="3">
    <source>
        <dbReference type="ARBA" id="ARBA00022801"/>
    </source>
</evidence>
<evidence type="ECO:0000256" key="4">
    <source>
        <dbReference type="ARBA" id="ARBA00022842"/>
    </source>
</evidence>
<dbReference type="InterPro" id="IPR055295">
    <property type="entry name" value="NUDT22/NUDT9-like"/>
</dbReference>
<dbReference type="PANTHER" id="PTHR31835:SF1">
    <property type="entry name" value="URIDINE DIPHOSPHATE GLUCOSE PYROPHOSPHATASE NUDT22"/>
    <property type="match status" value="1"/>
</dbReference>
<comment type="cofactor">
    <cofactor evidence="1">
        <name>Mg(2+)</name>
        <dbReference type="ChEBI" id="CHEBI:18420"/>
    </cofactor>
</comment>
<keyword evidence="3" id="KW-0378">Hydrolase</keyword>
<evidence type="ECO:0008006" key="7">
    <source>
        <dbReference type="Google" id="ProtNLM"/>
    </source>
</evidence>
<name>A0A0G1S2P4_9BACT</name>
<evidence type="ECO:0000313" key="5">
    <source>
        <dbReference type="EMBL" id="KKU63759.1"/>
    </source>
</evidence>
<sequence length="265" mass="29428">MEKTAPRIEIFPQTLSWGEVLWASSHPIGPENLTLKVVIDDAPNLPPDIIIPEISGNKQMLGLIAVTGTSENPVLTTKLTDYRNHVGTNLNQGNFEKIRATHPELLANGIVVCSLIFTSDNRLVLGNRMNGLPGVIGGTLNTDEKRPMTYSYHLFMHMEDEIQEELGWSENEFESASTRLLGIVLNGKKLRPLLVFVTSTSLTSDEINRIFNDRGNKEEHTGLIFLENTPQNLSQFLADHPNDASTTLATLDSLKLYGITHPIFL</sequence>
<proteinExistence type="predicted"/>
<dbReference type="Proteomes" id="UP000034364">
    <property type="component" value="Unassembled WGS sequence"/>
</dbReference>
<evidence type="ECO:0000256" key="1">
    <source>
        <dbReference type="ARBA" id="ARBA00001946"/>
    </source>
</evidence>
<keyword evidence="4" id="KW-0460">Magnesium</keyword>